<evidence type="ECO:0000313" key="5">
    <source>
        <dbReference type="Proteomes" id="UP001325680"/>
    </source>
</evidence>
<evidence type="ECO:0000313" key="4">
    <source>
        <dbReference type="EMBL" id="WQD40438.1"/>
    </source>
</evidence>
<gene>
    <name evidence="4" type="ORF">U0035_09795</name>
</gene>
<dbReference type="RefSeq" id="WP_114792132.1">
    <property type="nucleotide sequence ID" value="NZ_CP139960.1"/>
</dbReference>
<dbReference type="InterPro" id="IPR029044">
    <property type="entry name" value="Nucleotide-diphossugar_trans"/>
</dbReference>
<evidence type="ECO:0000256" key="1">
    <source>
        <dbReference type="ARBA" id="ARBA00022679"/>
    </source>
</evidence>
<keyword evidence="5" id="KW-1185">Reference proteome</keyword>
<dbReference type="EMBL" id="CP139960">
    <property type="protein sequence ID" value="WQD40438.1"/>
    <property type="molecule type" value="Genomic_DNA"/>
</dbReference>
<reference evidence="4 5" key="1">
    <citation type="submission" date="2023-12" db="EMBL/GenBank/DDBJ databases">
        <title>Genome sequencing and assembly of bacterial species from a model synthetic community.</title>
        <authorList>
            <person name="Hogle S.L."/>
        </authorList>
    </citation>
    <scope>NUCLEOTIDE SEQUENCE [LARGE SCALE GENOMIC DNA]</scope>
    <source>
        <strain evidence="4 5">HAMBI_3031</strain>
    </source>
</reference>
<feature type="domain" description="Glycosyltransferase 2-like" evidence="2">
    <location>
        <begin position="6"/>
        <end position="138"/>
    </location>
</feature>
<protein>
    <submittedName>
        <fullName evidence="4">Glycosyltransferase family 2 protein</fullName>
    </submittedName>
</protein>
<dbReference type="Pfam" id="PF02709">
    <property type="entry name" value="Glyco_transf_7C"/>
    <property type="match status" value="1"/>
</dbReference>
<sequence length="296" mass="33930">MLLFDIVIPTYNNLEELKQCLESLERQTLRNFKVWVAVDGSTDATLEYLSLNSFNFPLSWVEHSDKKNHGRAATRNLVLPHLTANYVLFLDSDLTVQSDFVSVHYAAFKVSGGYIISLGKIQYERGDIWGEYDMTRGMNRFQNNLAEIPAKYILTGNVSMPASLFVKLNGFDEGITTYGGEDTELGCRMQKEAGVKVLFNKQAVATGVMDKPLSFALQQREAFANQGLKYLLKKHPWADDVFQLNFLTSWKGKILYHLIPRRLLMQAAENRRLPLSLRIKTVHLLVFYHLYKGYHH</sequence>
<evidence type="ECO:0000259" key="3">
    <source>
        <dbReference type="Pfam" id="PF02709"/>
    </source>
</evidence>
<dbReference type="PANTHER" id="PTHR43179">
    <property type="entry name" value="RHAMNOSYLTRANSFERASE WBBL"/>
    <property type="match status" value="1"/>
</dbReference>
<proteinExistence type="predicted"/>
<feature type="domain" description="Galactosyltransferase C-terminal" evidence="3">
    <location>
        <begin position="147"/>
        <end position="197"/>
    </location>
</feature>
<organism evidence="4 5">
    <name type="scientific">Niabella yanshanensis</name>
    <dbReference type="NCBI Taxonomy" id="577386"/>
    <lineage>
        <taxon>Bacteria</taxon>
        <taxon>Pseudomonadati</taxon>
        <taxon>Bacteroidota</taxon>
        <taxon>Chitinophagia</taxon>
        <taxon>Chitinophagales</taxon>
        <taxon>Chitinophagaceae</taxon>
        <taxon>Niabella</taxon>
    </lineage>
</organism>
<keyword evidence="1" id="KW-0808">Transferase</keyword>
<dbReference type="CDD" id="cd00761">
    <property type="entry name" value="Glyco_tranf_GTA_type"/>
    <property type="match status" value="1"/>
</dbReference>
<name>A0ABZ0WCD7_9BACT</name>
<dbReference type="SUPFAM" id="SSF53448">
    <property type="entry name" value="Nucleotide-diphospho-sugar transferases"/>
    <property type="match status" value="1"/>
</dbReference>
<dbReference type="PANTHER" id="PTHR43179:SF7">
    <property type="entry name" value="RHAMNOSYLTRANSFERASE WBBL"/>
    <property type="match status" value="1"/>
</dbReference>
<dbReference type="InterPro" id="IPR001173">
    <property type="entry name" value="Glyco_trans_2-like"/>
</dbReference>
<accession>A0ABZ0WCD7</accession>
<evidence type="ECO:0000259" key="2">
    <source>
        <dbReference type="Pfam" id="PF00535"/>
    </source>
</evidence>
<dbReference type="Gene3D" id="3.90.550.10">
    <property type="entry name" value="Spore Coat Polysaccharide Biosynthesis Protein SpsA, Chain A"/>
    <property type="match status" value="1"/>
</dbReference>
<dbReference type="Proteomes" id="UP001325680">
    <property type="component" value="Chromosome"/>
</dbReference>
<dbReference type="Pfam" id="PF00535">
    <property type="entry name" value="Glycos_transf_2"/>
    <property type="match status" value="1"/>
</dbReference>
<dbReference type="InterPro" id="IPR027791">
    <property type="entry name" value="Galactosyl_T_C"/>
</dbReference>